<dbReference type="InterPro" id="IPR003879">
    <property type="entry name" value="Butyrophylin_SPRY"/>
</dbReference>
<feature type="non-terminal residue" evidence="2">
    <location>
        <position position="1"/>
    </location>
</feature>
<dbReference type="EMBL" id="VWPX01018613">
    <property type="protein sequence ID" value="NWI20153.1"/>
    <property type="molecule type" value="Genomic_DNA"/>
</dbReference>
<dbReference type="Pfam" id="PF13765">
    <property type="entry name" value="PRY"/>
    <property type="match status" value="1"/>
</dbReference>
<dbReference type="InterPro" id="IPR003877">
    <property type="entry name" value="SPRY_dom"/>
</dbReference>
<accession>A0A7K4KUQ0</accession>
<dbReference type="InterPro" id="IPR043136">
    <property type="entry name" value="B30.2/SPRY_sf"/>
</dbReference>
<gene>
    <name evidence="2" type="primary">Btn3a3</name>
    <name evidence="2" type="ORF">CRYSOU_R02710</name>
</gene>
<evidence type="ECO:0000313" key="3">
    <source>
        <dbReference type="Proteomes" id="UP000545332"/>
    </source>
</evidence>
<dbReference type="Proteomes" id="UP000545332">
    <property type="component" value="Unassembled WGS sequence"/>
</dbReference>
<evidence type="ECO:0000259" key="1">
    <source>
        <dbReference type="PROSITE" id="PS50188"/>
    </source>
</evidence>
<dbReference type="Pfam" id="PF00622">
    <property type="entry name" value="SPRY"/>
    <property type="match status" value="1"/>
</dbReference>
<protein>
    <submittedName>
        <fullName evidence="2">BT3A3 protein</fullName>
    </submittedName>
</protein>
<comment type="caution">
    <text evidence="2">The sequence shown here is derived from an EMBL/GenBank/DDBJ whole genome shotgun (WGS) entry which is preliminary data.</text>
</comment>
<dbReference type="AlphaFoldDB" id="A0A7K4KUQ0"/>
<dbReference type="PANTHER" id="PTHR24103">
    <property type="entry name" value="E3 UBIQUITIN-PROTEIN LIGASE TRIM"/>
    <property type="match status" value="1"/>
</dbReference>
<keyword evidence="3" id="KW-1185">Reference proteome</keyword>
<dbReference type="Gene3D" id="2.60.120.920">
    <property type="match status" value="1"/>
</dbReference>
<dbReference type="SUPFAM" id="SSF49899">
    <property type="entry name" value="Concanavalin A-like lectins/glucanases"/>
    <property type="match status" value="1"/>
</dbReference>
<dbReference type="SMART" id="SM00589">
    <property type="entry name" value="PRY"/>
    <property type="match status" value="1"/>
</dbReference>
<name>A0A7K4KUQ0_9AVES</name>
<dbReference type="PROSITE" id="PS50188">
    <property type="entry name" value="B302_SPRY"/>
    <property type="match status" value="1"/>
</dbReference>
<organism evidence="2 3">
    <name type="scientific">Crypturellus soui</name>
    <dbReference type="NCBI Taxonomy" id="458187"/>
    <lineage>
        <taxon>Eukaryota</taxon>
        <taxon>Metazoa</taxon>
        <taxon>Chordata</taxon>
        <taxon>Craniata</taxon>
        <taxon>Vertebrata</taxon>
        <taxon>Euteleostomi</taxon>
        <taxon>Archelosauria</taxon>
        <taxon>Archosauria</taxon>
        <taxon>Dinosauria</taxon>
        <taxon>Saurischia</taxon>
        <taxon>Theropoda</taxon>
        <taxon>Coelurosauria</taxon>
        <taxon>Aves</taxon>
        <taxon>Palaeognathae</taxon>
        <taxon>Tinamiformes</taxon>
        <taxon>Tinamidae</taxon>
        <taxon>Crypturellus</taxon>
    </lineage>
</organism>
<reference evidence="2 3" key="1">
    <citation type="submission" date="2019-09" db="EMBL/GenBank/DDBJ databases">
        <title>Bird 10,000 Genomes (B10K) Project - Family phase.</title>
        <authorList>
            <person name="Zhang G."/>
        </authorList>
    </citation>
    <scope>NUCLEOTIDE SEQUENCE [LARGE SCALE GENOMIC DNA]</scope>
    <source>
        <strain evidence="2">B10K-MSB-42743</strain>
        <tissue evidence="2">Heart</tissue>
    </source>
</reference>
<dbReference type="OrthoDB" id="6270329at2759"/>
<feature type="non-terminal residue" evidence="2">
    <location>
        <position position="163"/>
    </location>
</feature>
<dbReference type="InterPro" id="IPR013320">
    <property type="entry name" value="ConA-like_dom_sf"/>
</dbReference>
<dbReference type="PRINTS" id="PR01407">
    <property type="entry name" value="BUTYPHLNCDUF"/>
</dbReference>
<feature type="domain" description="B30.2/SPRY" evidence="1">
    <location>
        <begin position="1"/>
        <end position="163"/>
    </location>
</feature>
<sequence>VTLDPDTANARLLLARDGRGATWSRVPQDLPQKAQRFDPSCCVLGARGFSGGRHRWEVALGDDEGAWALGVARGSVRRKGWVDLLPREGIWALGRCGRRFRSFSAPETTIPAPETTLPAPGKLGRIQVSLDYMRGQVAFYFPGQKIPIFAFQNAAFDGEKIFP</sequence>
<dbReference type="SMART" id="SM00449">
    <property type="entry name" value="SPRY"/>
    <property type="match status" value="1"/>
</dbReference>
<evidence type="ECO:0000313" key="2">
    <source>
        <dbReference type="EMBL" id="NWI20153.1"/>
    </source>
</evidence>
<dbReference type="InterPro" id="IPR001870">
    <property type="entry name" value="B30.2/SPRY"/>
</dbReference>
<proteinExistence type="predicted"/>
<dbReference type="InterPro" id="IPR006574">
    <property type="entry name" value="PRY"/>
</dbReference>
<dbReference type="InterPro" id="IPR050143">
    <property type="entry name" value="TRIM/RBCC"/>
</dbReference>